<dbReference type="SUPFAM" id="SSF56796">
    <property type="entry name" value="Dehydroquinate synthase-like"/>
    <property type="match status" value="1"/>
</dbReference>
<proteinExistence type="inferred from homology"/>
<reference evidence="22" key="1">
    <citation type="submission" date="2020-08" db="EMBL/GenBank/DDBJ databases">
        <title>Genome public.</title>
        <authorList>
            <person name="Liu C."/>
            <person name="Sun Q."/>
        </authorList>
    </citation>
    <scope>NUCLEOTIDE SEQUENCE</scope>
    <source>
        <strain evidence="22">NSJ-32</strain>
    </source>
</reference>
<dbReference type="GO" id="GO:0005737">
    <property type="term" value="C:cytoplasm"/>
    <property type="evidence" value="ECO:0007669"/>
    <property type="project" value="UniProtKB-SubCell"/>
</dbReference>
<comment type="cofactor">
    <cofactor evidence="3">
        <name>Co(2+)</name>
        <dbReference type="ChEBI" id="CHEBI:48828"/>
    </cofactor>
</comment>
<keyword evidence="13" id="KW-0547">Nucleotide-binding</keyword>
<evidence type="ECO:0000256" key="4">
    <source>
        <dbReference type="ARBA" id="ARBA00001947"/>
    </source>
</evidence>
<dbReference type="CDD" id="cd08195">
    <property type="entry name" value="DHQS"/>
    <property type="match status" value="1"/>
</dbReference>
<evidence type="ECO:0000256" key="5">
    <source>
        <dbReference type="ARBA" id="ARBA00004496"/>
    </source>
</evidence>
<evidence type="ECO:0000256" key="9">
    <source>
        <dbReference type="ARBA" id="ARBA00017684"/>
    </source>
</evidence>
<evidence type="ECO:0000259" key="20">
    <source>
        <dbReference type="Pfam" id="PF01761"/>
    </source>
</evidence>
<evidence type="ECO:0000313" key="22">
    <source>
        <dbReference type="EMBL" id="MBC8542440.1"/>
    </source>
</evidence>
<dbReference type="Pfam" id="PF01761">
    <property type="entry name" value="DHQ_synthase"/>
    <property type="match status" value="1"/>
</dbReference>
<dbReference type="GO" id="GO:0046872">
    <property type="term" value="F:metal ion binding"/>
    <property type="evidence" value="ECO:0007669"/>
    <property type="project" value="UniProtKB-KW"/>
</dbReference>
<comment type="similarity">
    <text evidence="7">Belongs to the sugar phosphate cyclases superfamily. Dehydroquinate synthase family.</text>
</comment>
<dbReference type="AlphaFoldDB" id="A0A926DNV1"/>
<evidence type="ECO:0000256" key="8">
    <source>
        <dbReference type="ARBA" id="ARBA00013031"/>
    </source>
</evidence>
<dbReference type="Pfam" id="PF24621">
    <property type="entry name" value="DHQS_C"/>
    <property type="match status" value="1"/>
</dbReference>
<keyword evidence="18" id="KW-0170">Cobalt</keyword>
<dbReference type="InterPro" id="IPR030960">
    <property type="entry name" value="DHQS/DOIS_N"/>
</dbReference>
<dbReference type="GO" id="GO:0000166">
    <property type="term" value="F:nucleotide binding"/>
    <property type="evidence" value="ECO:0007669"/>
    <property type="project" value="UniProtKB-KW"/>
</dbReference>
<protein>
    <recommendedName>
        <fullName evidence="9 19">3-dehydroquinate synthase</fullName>
        <ecNumber evidence="8 19">4.2.3.4</ecNumber>
    </recommendedName>
</protein>
<evidence type="ECO:0000256" key="13">
    <source>
        <dbReference type="ARBA" id="ARBA00022741"/>
    </source>
</evidence>
<dbReference type="GO" id="GO:0009073">
    <property type="term" value="P:aromatic amino acid family biosynthetic process"/>
    <property type="evidence" value="ECO:0007669"/>
    <property type="project" value="UniProtKB-KW"/>
</dbReference>
<comment type="cofactor">
    <cofactor evidence="4">
        <name>Zn(2+)</name>
        <dbReference type="ChEBI" id="CHEBI:29105"/>
    </cofactor>
</comment>
<dbReference type="GO" id="GO:0008652">
    <property type="term" value="P:amino acid biosynthetic process"/>
    <property type="evidence" value="ECO:0007669"/>
    <property type="project" value="UniProtKB-KW"/>
</dbReference>
<dbReference type="GO" id="GO:0009423">
    <property type="term" value="P:chorismate biosynthetic process"/>
    <property type="evidence" value="ECO:0007669"/>
    <property type="project" value="UniProtKB-UniRule"/>
</dbReference>
<dbReference type="Gene3D" id="3.40.50.1970">
    <property type="match status" value="1"/>
</dbReference>
<evidence type="ECO:0000256" key="14">
    <source>
        <dbReference type="ARBA" id="ARBA00022833"/>
    </source>
</evidence>
<evidence type="ECO:0000256" key="3">
    <source>
        <dbReference type="ARBA" id="ARBA00001941"/>
    </source>
</evidence>
<keyword evidence="17 22" id="KW-0456">Lyase</keyword>
<dbReference type="FunFam" id="3.40.50.1970:FF:000007">
    <property type="entry name" value="Pentafunctional AROM polypeptide"/>
    <property type="match status" value="1"/>
</dbReference>
<evidence type="ECO:0000256" key="15">
    <source>
        <dbReference type="ARBA" id="ARBA00023027"/>
    </source>
</evidence>
<comment type="caution">
    <text evidence="22">The sequence shown here is derived from an EMBL/GenBank/DDBJ whole genome shotgun (WGS) entry which is preliminary data.</text>
</comment>
<keyword evidence="15" id="KW-0520">NAD</keyword>
<evidence type="ECO:0000256" key="2">
    <source>
        <dbReference type="ARBA" id="ARBA00001911"/>
    </source>
</evidence>
<keyword evidence="16" id="KW-0057">Aromatic amino acid biosynthesis</keyword>
<accession>A0A926DNV1</accession>
<dbReference type="EC" id="4.2.3.4" evidence="8 19"/>
<evidence type="ECO:0000256" key="1">
    <source>
        <dbReference type="ARBA" id="ARBA00001393"/>
    </source>
</evidence>
<dbReference type="InterPro" id="IPR056179">
    <property type="entry name" value="DHQS_C"/>
</dbReference>
<evidence type="ECO:0000313" key="23">
    <source>
        <dbReference type="Proteomes" id="UP000657006"/>
    </source>
</evidence>
<organism evidence="22 23">
    <name type="scientific">Bianquea renquensis</name>
    <dbReference type="NCBI Taxonomy" id="2763661"/>
    <lineage>
        <taxon>Bacteria</taxon>
        <taxon>Bacillati</taxon>
        <taxon>Bacillota</taxon>
        <taxon>Clostridia</taxon>
        <taxon>Eubacteriales</taxon>
        <taxon>Bianqueaceae</taxon>
        <taxon>Bianquea</taxon>
    </lineage>
</organism>
<evidence type="ECO:0000256" key="19">
    <source>
        <dbReference type="NCBIfam" id="TIGR01357"/>
    </source>
</evidence>
<dbReference type="PANTHER" id="PTHR43622">
    <property type="entry name" value="3-DEHYDROQUINATE SYNTHASE"/>
    <property type="match status" value="1"/>
</dbReference>
<dbReference type="Proteomes" id="UP000657006">
    <property type="component" value="Unassembled WGS sequence"/>
</dbReference>
<dbReference type="RefSeq" id="WP_249289312.1">
    <property type="nucleotide sequence ID" value="NZ_JACRSQ010000002.1"/>
</dbReference>
<comment type="pathway">
    <text evidence="6">Metabolic intermediate biosynthesis; chorismate biosynthesis; chorismate from D-erythrose 4-phosphate and phosphoenolpyruvate: step 2/7.</text>
</comment>
<evidence type="ECO:0000256" key="6">
    <source>
        <dbReference type="ARBA" id="ARBA00004661"/>
    </source>
</evidence>
<dbReference type="EMBL" id="JACRSQ010000002">
    <property type="protein sequence ID" value="MBC8542440.1"/>
    <property type="molecule type" value="Genomic_DNA"/>
</dbReference>
<keyword evidence="23" id="KW-1185">Reference proteome</keyword>
<keyword evidence="11" id="KW-0028">Amino-acid biosynthesis</keyword>
<dbReference type="InterPro" id="IPR050071">
    <property type="entry name" value="Dehydroquinate_synthase"/>
</dbReference>
<gene>
    <name evidence="22" type="primary">aroB</name>
    <name evidence="22" type="ORF">H8730_02615</name>
</gene>
<keyword evidence="12" id="KW-0479">Metal-binding</keyword>
<dbReference type="InterPro" id="IPR030963">
    <property type="entry name" value="DHQ_synth_fam"/>
</dbReference>
<evidence type="ECO:0000256" key="18">
    <source>
        <dbReference type="ARBA" id="ARBA00023285"/>
    </source>
</evidence>
<evidence type="ECO:0000256" key="11">
    <source>
        <dbReference type="ARBA" id="ARBA00022605"/>
    </source>
</evidence>
<dbReference type="GO" id="GO:0003856">
    <property type="term" value="F:3-dehydroquinate synthase activity"/>
    <property type="evidence" value="ECO:0007669"/>
    <property type="project" value="UniProtKB-UniRule"/>
</dbReference>
<dbReference type="PIRSF" id="PIRSF001455">
    <property type="entry name" value="DHQ_synth"/>
    <property type="match status" value="1"/>
</dbReference>
<evidence type="ECO:0000256" key="10">
    <source>
        <dbReference type="ARBA" id="ARBA00022490"/>
    </source>
</evidence>
<evidence type="ECO:0000256" key="17">
    <source>
        <dbReference type="ARBA" id="ARBA00023239"/>
    </source>
</evidence>
<comment type="catalytic activity">
    <reaction evidence="1">
        <text>7-phospho-2-dehydro-3-deoxy-D-arabino-heptonate = 3-dehydroquinate + phosphate</text>
        <dbReference type="Rhea" id="RHEA:21968"/>
        <dbReference type="ChEBI" id="CHEBI:32364"/>
        <dbReference type="ChEBI" id="CHEBI:43474"/>
        <dbReference type="ChEBI" id="CHEBI:58394"/>
        <dbReference type="EC" id="4.2.3.4"/>
    </reaction>
</comment>
<evidence type="ECO:0000256" key="12">
    <source>
        <dbReference type="ARBA" id="ARBA00022723"/>
    </source>
</evidence>
<evidence type="ECO:0000256" key="16">
    <source>
        <dbReference type="ARBA" id="ARBA00023141"/>
    </source>
</evidence>
<dbReference type="InterPro" id="IPR016037">
    <property type="entry name" value="DHQ_synth_AroB"/>
</dbReference>
<dbReference type="NCBIfam" id="TIGR01357">
    <property type="entry name" value="aroB"/>
    <property type="match status" value="1"/>
</dbReference>
<name>A0A926DNV1_9FIRM</name>
<keyword evidence="14" id="KW-0862">Zinc</keyword>
<evidence type="ECO:0000259" key="21">
    <source>
        <dbReference type="Pfam" id="PF24621"/>
    </source>
</evidence>
<feature type="domain" description="3-dehydroquinate synthase N-terminal" evidence="20">
    <location>
        <begin position="71"/>
        <end position="181"/>
    </location>
</feature>
<dbReference type="PANTHER" id="PTHR43622:SF7">
    <property type="entry name" value="3-DEHYDROQUINATE SYNTHASE, CHLOROPLASTIC"/>
    <property type="match status" value="1"/>
</dbReference>
<keyword evidence="10" id="KW-0963">Cytoplasm</keyword>
<comment type="cofactor">
    <cofactor evidence="2">
        <name>NAD(+)</name>
        <dbReference type="ChEBI" id="CHEBI:57540"/>
    </cofactor>
</comment>
<sequence>MKELSVDVVVRPKEYRIVIEAGLLNNLASELKRNPLGKRYAIITDTIVNPLYAEPLCRSLREAGIPAQVYAFAHGEASKTRQTKEWLENSLLDDGFGRDSAILAVGGGVVGDVAGFVAATYMRGVPFAQVPTTTLAQVDSSIGGKTAVDVPQGKNLIGAFHHPAVVYMDPQTLMSLDERNYFGGLVELVKHGFIADEEFLAFYRQHQQTIVARSGTEYADMMEELMLRNCRIKNEVVRLDEQETNLRKILNYGHTLGHGVEILSDFLLSHGESVAVGIGFAAYLAWRLGFCTRETMEIQMDVLEGLGMPCRIPDSITAEQLIRVMSMDKKAKDGKAEFVLLESVGKVKRAADGDCAQKIAPDVVRAMIDEYKNIG</sequence>
<comment type="subcellular location">
    <subcellularLocation>
        <location evidence="5">Cytoplasm</location>
    </subcellularLocation>
</comment>
<dbReference type="Gene3D" id="1.20.1090.10">
    <property type="entry name" value="Dehydroquinate synthase-like - alpha domain"/>
    <property type="match status" value="1"/>
</dbReference>
<evidence type="ECO:0000256" key="7">
    <source>
        <dbReference type="ARBA" id="ARBA00005412"/>
    </source>
</evidence>
<feature type="domain" description="3-dehydroquinate synthase C-terminal" evidence="21">
    <location>
        <begin position="184"/>
        <end position="331"/>
    </location>
</feature>